<keyword evidence="7" id="KW-0732">Signal</keyword>
<keyword evidence="6" id="KW-0472">Membrane</keyword>
<dbReference type="PROSITE" id="PS50022">
    <property type="entry name" value="FA58C_3"/>
    <property type="match status" value="2"/>
</dbReference>
<dbReference type="InterPro" id="IPR000421">
    <property type="entry name" value="FA58C"/>
</dbReference>
<proteinExistence type="inferred from homology"/>
<dbReference type="EMBL" id="QSJI01000002">
    <property type="protein sequence ID" value="RHD56616.1"/>
    <property type="molecule type" value="Genomic_DNA"/>
</dbReference>
<dbReference type="Pfam" id="PF00754">
    <property type="entry name" value="F5_F8_type_C"/>
    <property type="match status" value="3"/>
</dbReference>
<gene>
    <name evidence="9" type="ORF">DW787_03500</name>
</gene>
<dbReference type="InterPro" id="IPR052764">
    <property type="entry name" value="GH20_Enzymes"/>
</dbReference>
<evidence type="ECO:0000259" key="8">
    <source>
        <dbReference type="PROSITE" id="PS50022"/>
    </source>
</evidence>
<feature type="chain" id="PRO_5019404689" evidence="7">
    <location>
        <begin position="35"/>
        <end position="1527"/>
    </location>
</feature>
<dbReference type="InterPro" id="IPR017853">
    <property type="entry name" value="GH"/>
</dbReference>
<dbReference type="InterPro" id="IPR015882">
    <property type="entry name" value="HEX_bac_N"/>
</dbReference>
<accession>A0A414FYE5</accession>
<keyword evidence="6" id="KW-1133">Transmembrane helix</keyword>
<feature type="compositionally biased region" description="Acidic residues" evidence="5">
    <location>
        <begin position="1450"/>
        <end position="1461"/>
    </location>
</feature>
<evidence type="ECO:0000256" key="7">
    <source>
        <dbReference type="SAM" id="SignalP"/>
    </source>
</evidence>
<feature type="compositionally biased region" description="Basic and acidic residues" evidence="5">
    <location>
        <begin position="64"/>
        <end position="91"/>
    </location>
</feature>
<dbReference type="CDD" id="cd06564">
    <property type="entry name" value="GH20_DspB_LnbB-like"/>
    <property type="match status" value="1"/>
</dbReference>
<dbReference type="InterPro" id="IPR008979">
    <property type="entry name" value="Galactose-bd-like_sf"/>
</dbReference>
<dbReference type="Gene3D" id="3.30.379.10">
    <property type="entry name" value="Chitobiase/beta-hexosaminidase domain 2-like"/>
    <property type="match status" value="1"/>
</dbReference>
<dbReference type="GO" id="GO:0005975">
    <property type="term" value="P:carbohydrate metabolic process"/>
    <property type="evidence" value="ECO:0007669"/>
    <property type="project" value="InterPro"/>
</dbReference>
<dbReference type="SUPFAM" id="SSF49785">
    <property type="entry name" value="Galactose-binding domain-like"/>
    <property type="match status" value="3"/>
</dbReference>
<reference evidence="9 10" key="1">
    <citation type="submission" date="2018-08" db="EMBL/GenBank/DDBJ databases">
        <title>A genome reference for cultivated species of the human gut microbiota.</title>
        <authorList>
            <person name="Zou Y."/>
            <person name="Xue W."/>
            <person name="Luo G."/>
        </authorList>
    </citation>
    <scope>NUCLEOTIDE SEQUENCE [LARGE SCALE GENOMIC DNA]</scope>
    <source>
        <strain evidence="9 10">AM30-5LB</strain>
    </source>
</reference>
<feature type="region of interest" description="Disordered" evidence="5">
    <location>
        <begin position="52"/>
        <end position="91"/>
    </location>
</feature>
<dbReference type="PANTHER" id="PTHR43678:SF1">
    <property type="entry name" value="BETA-N-ACETYLHEXOSAMINIDASE"/>
    <property type="match status" value="1"/>
</dbReference>
<feature type="domain" description="F5/8 type C" evidence="8">
    <location>
        <begin position="203"/>
        <end position="367"/>
    </location>
</feature>
<comment type="caution">
    <text evidence="9">The sequence shown here is derived from an EMBL/GenBank/DDBJ whole genome shotgun (WGS) entry which is preliminary data.</text>
</comment>
<keyword evidence="2" id="KW-0378">Hydrolase</keyword>
<keyword evidence="6" id="KW-0812">Transmembrane</keyword>
<evidence type="ECO:0000256" key="6">
    <source>
        <dbReference type="SAM" id="Phobius"/>
    </source>
</evidence>
<evidence type="ECO:0000256" key="4">
    <source>
        <dbReference type="PIRSR" id="PIRSR625705-1"/>
    </source>
</evidence>
<dbReference type="Pfam" id="PF02838">
    <property type="entry name" value="Glyco_hydro_20b"/>
    <property type="match status" value="1"/>
</dbReference>
<evidence type="ECO:0000313" key="9">
    <source>
        <dbReference type="EMBL" id="RHD56616.1"/>
    </source>
</evidence>
<organism evidence="9 10">
    <name type="scientific">Collinsella intestinalis</name>
    <dbReference type="NCBI Taxonomy" id="147207"/>
    <lineage>
        <taxon>Bacteria</taxon>
        <taxon>Bacillati</taxon>
        <taxon>Actinomycetota</taxon>
        <taxon>Coriobacteriia</taxon>
        <taxon>Coriobacteriales</taxon>
        <taxon>Coriobacteriaceae</taxon>
        <taxon>Collinsella</taxon>
    </lineage>
</organism>
<evidence type="ECO:0000256" key="2">
    <source>
        <dbReference type="ARBA" id="ARBA00022801"/>
    </source>
</evidence>
<dbReference type="InterPro" id="IPR025705">
    <property type="entry name" value="Beta_hexosaminidase_sua/sub"/>
</dbReference>
<feature type="compositionally biased region" description="Basic and acidic residues" evidence="5">
    <location>
        <begin position="1462"/>
        <end position="1485"/>
    </location>
</feature>
<comment type="similarity">
    <text evidence="1">Belongs to the glycosyl hydrolase 20 family.</text>
</comment>
<keyword evidence="3" id="KW-0326">Glycosidase</keyword>
<protein>
    <submittedName>
        <fullName evidence="9">Beta-hexosaminidase</fullName>
    </submittedName>
</protein>
<dbReference type="SUPFAM" id="SSF55545">
    <property type="entry name" value="beta-N-acetylhexosaminidase-like domain"/>
    <property type="match status" value="1"/>
</dbReference>
<evidence type="ECO:0000256" key="3">
    <source>
        <dbReference type="ARBA" id="ARBA00023295"/>
    </source>
</evidence>
<evidence type="ECO:0000256" key="1">
    <source>
        <dbReference type="ARBA" id="ARBA00006285"/>
    </source>
</evidence>
<dbReference type="Proteomes" id="UP000286050">
    <property type="component" value="Unassembled WGS sequence"/>
</dbReference>
<dbReference type="InterPro" id="IPR029018">
    <property type="entry name" value="Hex-like_dom2"/>
</dbReference>
<feature type="signal peptide" evidence="7">
    <location>
        <begin position="1"/>
        <end position="34"/>
    </location>
</feature>
<feature type="region of interest" description="Disordered" evidence="5">
    <location>
        <begin position="1438"/>
        <end position="1500"/>
    </location>
</feature>
<dbReference type="PRINTS" id="PR00738">
    <property type="entry name" value="GLHYDRLASE20"/>
</dbReference>
<dbReference type="PANTHER" id="PTHR43678">
    <property type="entry name" value="PUTATIVE (AFU_ORTHOLOGUE AFUA_2G00640)-RELATED"/>
    <property type="match status" value="1"/>
</dbReference>
<dbReference type="Gene3D" id="3.20.20.80">
    <property type="entry name" value="Glycosidases"/>
    <property type="match status" value="1"/>
</dbReference>
<dbReference type="GO" id="GO:0004563">
    <property type="term" value="F:beta-N-acetylhexosaminidase activity"/>
    <property type="evidence" value="ECO:0007669"/>
    <property type="project" value="InterPro"/>
</dbReference>
<feature type="active site" description="Proton donor" evidence="4">
    <location>
        <position position="781"/>
    </location>
</feature>
<dbReference type="SUPFAM" id="SSF51445">
    <property type="entry name" value="(Trans)glycosidases"/>
    <property type="match status" value="1"/>
</dbReference>
<name>A0A414FYE5_9ACTN</name>
<dbReference type="RefSeq" id="WP_118271661.1">
    <property type="nucleotide sequence ID" value="NZ_QSJI01000002.1"/>
</dbReference>
<evidence type="ECO:0000313" key="10">
    <source>
        <dbReference type="Proteomes" id="UP000286050"/>
    </source>
</evidence>
<dbReference type="Pfam" id="PF00728">
    <property type="entry name" value="Glyco_hydro_20"/>
    <property type="match status" value="1"/>
</dbReference>
<sequence length="1527" mass="165095">MKKVIKASTQRRWVPFAFAAALLCSAWLPLSAFATGEVVSTPNVNHVRAAGTQMTAQPAGGKFSADKAADGKDDSFDHDSRWSSGDDRPAKDKNTWLQATFAKPTSLSYFKIVFETRDAGAPPTPSNVKAFDIECKTENGDWKLATTYTRTGDPLATGGYDAVVKVKLDAPIEAKAVRLTNFDVLNGSTAWNGVSVAEFEAYSNEQADAVDTEDVNHVQGATAKASASEADNLGADKAIDGKRGTRWSSGTAKPDKTTSTYLEVDLKATSKIGFLDVEFEERTVDVKPSNVKAFEIQYQAPGSSDWIRAKTVLNAQNGSGYEPRVRVTLEAPIVAKKIRLTNFDIATVPSQNQWNGVSVVELEAYTNEQTVNETLESVVSKLNRMGDQTVAADVTQIEAPEVPAGFTIELNGADFEQIIGKGGTVHHPLTDKIVQVSWKVSKDGTDEKAITNDIAYEVKGTTTPAQGNAKPTVVPEIQEWFSSSTDKLGLDALTAVTYRDASLKSVVDEFVADYKDFTGKTLAASQGAAKAGAFNFTLGDPAGDKLLGEEGYAMQIQADRIDVAAPAITGNMYAMQTILQMTKTETDGFPVGQMRDYPRFPVRGFMWDIARKPISLEMVGNAARTMRYYKMNDLQLHLSDNLIFLENYGNNEADQWGAYSAFRLESGLSNNGVSPTAKDYSITKAAMRDFIKTQRSLGMNVVPEIDMPAHAVAFTRVWPELAVKNTKVTTSPAGKNRSAIDHLDVRKPEARKLIRDIFDDYTTGASPVFDTDTVVHVGADEFIIPNGRPSYCEFYNDLVPHLLDSGHTPRIWGSFDSSWLAGGGTEPASGEGVQMDIWSLGWANPKRMFDKGFSLINILDNPNYMVPNGGGNRGAYGDYLDTKNVYNSLDPNKFGNTVLPSSDPRILGAGFAIWNDNIDTNACGLSEADEYARFFDALPVYAENNWAPTGQEKGKGNAGHENLYNIVKKTGDAPRVNPHSKASKTGDSYAEYSFDNGLADASKNGRDLKAGKNATVENGELNLAGGASYVESPLDKIGTGTSLSFDIELTRPACPGDILFEADAPYGTLDIRVMDNGKLGFTRELYSYYFDYKLPVGKKVHVEIVTATQKTTLKVDGETIGEATGSFYNEFAKRVTKDGIGNSTFTLSLQRIGSKTRGIAAEIDNIKVAPASTDEPVDQYNKAKWQARTNSWTQTGEPAGGHLSHALDGNPATIWHSNWRSAAAENVNGDLKVSKMIYAEFDFDKGYDITQFSFAPRGDVGSGFITKATLKVKNTANGEYKTVATDRVFRADSKKKTFTFDEQTVYGVRLEITDANDHGGHKYVAVSEFDIANTPARTNTVYAHGKSYAAGTDGALDLATGKAAGQIAGSAEDLDASKSVYRAEVKAGSTVTLTAEQVDGLEFVGWFAPCSKEPVSTDVSCKVTADHNVALEARYKRIGGGPIVPPAPDPEPEPAPEPEPEPEPRPDPEQQPGDRPDDKPLDKPSSKPSGQSDDKLVATGDVSMAMVGTALVGGMGLVAAGAKRRRR</sequence>
<evidence type="ECO:0000256" key="5">
    <source>
        <dbReference type="SAM" id="MobiDB-lite"/>
    </source>
</evidence>
<dbReference type="Gene3D" id="2.60.120.260">
    <property type="entry name" value="Galactose-binding domain-like"/>
    <property type="match status" value="3"/>
</dbReference>
<dbReference type="InterPro" id="IPR015883">
    <property type="entry name" value="Glyco_hydro_20_cat"/>
</dbReference>
<feature type="domain" description="F5/8 type C" evidence="8">
    <location>
        <begin position="39"/>
        <end position="202"/>
    </location>
</feature>
<feature type="transmembrane region" description="Helical" evidence="6">
    <location>
        <begin position="1502"/>
        <end position="1522"/>
    </location>
</feature>